<dbReference type="PROSITE" id="PS50893">
    <property type="entry name" value="ABC_TRANSPORTER_2"/>
    <property type="match status" value="2"/>
</dbReference>
<keyword evidence="5" id="KW-0677">Repeat</keyword>
<feature type="transmembrane region" description="Helical" evidence="11">
    <location>
        <begin position="570"/>
        <end position="593"/>
    </location>
</feature>
<evidence type="ECO:0008006" key="16">
    <source>
        <dbReference type="Google" id="ProtNLM"/>
    </source>
</evidence>
<dbReference type="InterPro" id="IPR017871">
    <property type="entry name" value="ABC_transporter-like_CS"/>
</dbReference>
<evidence type="ECO:0000256" key="7">
    <source>
        <dbReference type="ARBA" id="ARBA00022840"/>
    </source>
</evidence>
<dbReference type="FunFam" id="1.20.1560.10:FF:000013">
    <property type="entry name" value="ABC transporter C family member 2"/>
    <property type="match status" value="1"/>
</dbReference>
<dbReference type="GO" id="GO:0005737">
    <property type="term" value="C:cytoplasm"/>
    <property type="evidence" value="ECO:0007669"/>
    <property type="project" value="UniProtKB-ARBA"/>
</dbReference>
<feature type="transmembrane region" description="Helical" evidence="11">
    <location>
        <begin position="1377"/>
        <end position="1399"/>
    </location>
</feature>
<dbReference type="CDD" id="cd18604">
    <property type="entry name" value="ABC_6TM_VMR1_D2_like"/>
    <property type="match status" value="1"/>
</dbReference>
<evidence type="ECO:0000259" key="13">
    <source>
        <dbReference type="PROSITE" id="PS50929"/>
    </source>
</evidence>
<organism evidence="14 15">
    <name type="scientific">Ampelomyces quisqualis</name>
    <name type="common">Powdery mildew agent</name>
    <dbReference type="NCBI Taxonomy" id="50730"/>
    <lineage>
        <taxon>Eukaryota</taxon>
        <taxon>Fungi</taxon>
        <taxon>Dikarya</taxon>
        <taxon>Ascomycota</taxon>
        <taxon>Pezizomycotina</taxon>
        <taxon>Dothideomycetes</taxon>
        <taxon>Pleosporomycetidae</taxon>
        <taxon>Pleosporales</taxon>
        <taxon>Pleosporineae</taxon>
        <taxon>Phaeosphaeriaceae</taxon>
        <taxon>Ampelomyces</taxon>
    </lineage>
</organism>
<dbReference type="SUPFAM" id="SSF52540">
    <property type="entry name" value="P-loop containing nucleoside triphosphate hydrolases"/>
    <property type="match status" value="2"/>
</dbReference>
<evidence type="ECO:0000256" key="2">
    <source>
        <dbReference type="ARBA" id="ARBA00009726"/>
    </source>
</evidence>
<dbReference type="GO" id="GO:0140359">
    <property type="term" value="F:ABC-type transporter activity"/>
    <property type="evidence" value="ECO:0007669"/>
    <property type="project" value="InterPro"/>
</dbReference>
<feature type="transmembrane region" description="Helical" evidence="11">
    <location>
        <begin position="884"/>
        <end position="904"/>
    </location>
</feature>
<feature type="domain" description="ABC transporter" evidence="12">
    <location>
        <begin position="1058"/>
        <end position="1306"/>
    </location>
</feature>
<feature type="transmembrane region" description="Helical" evidence="11">
    <location>
        <begin position="762"/>
        <end position="786"/>
    </location>
</feature>
<evidence type="ECO:0000256" key="8">
    <source>
        <dbReference type="ARBA" id="ARBA00022989"/>
    </source>
</evidence>
<evidence type="ECO:0000256" key="1">
    <source>
        <dbReference type="ARBA" id="ARBA00004141"/>
    </source>
</evidence>
<feature type="transmembrane region" description="Helical" evidence="11">
    <location>
        <begin position="963"/>
        <end position="983"/>
    </location>
</feature>
<feature type="region of interest" description="Disordered" evidence="10">
    <location>
        <begin position="14"/>
        <end position="34"/>
    </location>
</feature>
<keyword evidence="15" id="KW-1185">Reference proteome</keyword>
<feature type="domain" description="ABC transmembrane type-1" evidence="13">
    <location>
        <begin position="844"/>
        <end position="1027"/>
    </location>
</feature>
<sequence length="1989" mass="222076">MHLFPLKQIHSDLHFDDAGTPNNTSGTERHVQSSLEEDANFHRSLLSLCTATLWPHDSYAAGCPRPILVQRHHHQQLEILHEALSTALTDIVQRWWTDKDARFPDRMPLLNKEEDLLKWVHRQSLCGNIREFSKCHGSWRPDFLVECEGGREKFRITEINARFSFNGLMHLYYGQNVVNKSLSKSSGLSGAMDAEEISAAIFRLFDRRYPLHLLKGAEHGIDIHMFVDMMTRRFGMKPRMISPEDLRIAPDASSKSGYRLCCNIAPGSSTSGHDGEQSPTSHWTITLESGEVWEEIHQIGLELRQKELEALDPEVLRQVSLRCFNDMRAIMLVHDKRMLGIVREEVPNLVKRAVISSTQAKALIAGIVPTILAGSPDLVDLMQTSTAAPEIRHEYLLKPIRSGKGDGIVFGEELTADEWLSRLEDLRSPDITSGASCVVQKRIVNCLYDLTLGASLGRGRYPLVGTYHATAGKLMGLGIWRTNQGRIIAISARLTPVSLSNSRNSNMDLSMLFLCQLTSLAITTTLFLAASKVVYAQYQNPSSTEQFYRDLDGSATLRTIASSSNNKFKLVVLIFSASGTICSAISLALPIISESHSNGSSGNFINSITWHKTQAATLLSIADISAAMAVVLASAALPRRPDVVHDKRLVDRQWTVSMLSRSTWSWFEPWHHYAKKSQGLTAGDIPQADAGLRSAELTEDREMLLEGQTLVWYLGRLYRGRLALLWSTTLLRCVISVLPFLTLYNILSVLRDDSTDYERREVLGAVCFMTAFALIDSWMEGWLYWYSNYAISLPIRVQLSNLIFEKSLRCKGRGSEARESDDQQKVGPKPQTEKELKKPVPSSINLVGVDTERIFMFLQTHFMIGNGIFRVLIFSALLQRLLGWIPFAAGLLAWALILPANGWFSSRVLAQSKALMMLRDTRLSKTSELLHGLRQIKLFALESQWLTKILEVREKELQALWRYFLASSGVASCWVLTPIFIAAATLSSCFHVDVLINGTLTPSVAFVSIGILNTLETSLGSLPELITLGFESLISVNRIGSFLNEEVWRSVPAGGHEICFEDASVSWPSRMQRHDEGTFSIRDIDLAFPSGALSVISGETGSGKTLLLSVILGEATLEKGFIRVPALQPPKAGKDIHEEWIVRGSIAYVSQTPWLENASLRDNILFGLPYNRARYDQVIEACALKEDIGRHTDRDQMELGPNGINLSGGQKWRVTLARAVYSRAEILLLEDVFSAVDTHVGAWILSKCLLGDLCSQRTRILVTHHLGLVLPVANFHVELGSGIVLYSGSPRKACHEDMKRHDNQDECTSTSDSTIRSAIRRQSDVQARDIPAKTFAFQRPDSASAAPQTFMQEEICQQGKIKGSVYAAYIKGSAPPWIWMLVISIYIAFQFGLVANAWWLQIWTSSHSNQKVPSSNSIRGLYFYTSPLSQLQQPTQLSTQEDNFMFYLVIWVSISLATAITGAFRYIASYVLAVRGSKTLFQNILSTITYVPLHWLDTISTGSVLNRFTADINTIDERIPVAWGNWLSEFLRLIGICFTACGTSALLVAPTCVLMCIAVVIARRYILVSRSLRRLENLSKSPVFDMFHTTMTGMSTIRAFCRTQDYVHKMHGRIDAWTMNTFYIALTKRWMSFRIALLSAVFTLTASVVLVMVHVDTAFFGLALAFILDLTESLRFTIQYSADLELEMSAMERVLEYTELETEPMARGIPPAAIWPTSGTIEFEDLVVSYDSQLPPVLKSISLHIRHGERIGVVGRTGAGKSTFAQTLFRTLEPQSGRIKIDGVDTSSVPLSDLRSRLAIIPQHPFLFSGTLRSNLDPFDMHSDAEIFDALARVNLLSAIKGKSPARSNDPASAPPTNKNMFEDLSCPISGSGTNLSQGQQQLLFVVRALLSRSKIVIFDEATSAVDMKTDEFIQDAIRDWFVDRTLIVIAHRLSTVCRFDRILVLDAGRVAELGTPQELWEKEGVFRSMCEKAGQSEREKLTKEFSDG</sequence>
<feature type="transmembrane region" description="Helical" evidence="11">
    <location>
        <begin position="509"/>
        <end position="530"/>
    </location>
</feature>
<dbReference type="PANTHER" id="PTHR24223">
    <property type="entry name" value="ATP-BINDING CASSETTE SUB-FAMILY C"/>
    <property type="match status" value="1"/>
</dbReference>
<feature type="transmembrane region" description="Helical" evidence="11">
    <location>
        <begin position="1444"/>
        <end position="1468"/>
    </location>
</feature>
<dbReference type="InterPro" id="IPR011527">
    <property type="entry name" value="ABC1_TM_dom"/>
</dbReference>
<keyword evidence="6" id="KW-0547">Nucleotide-binding</keyword>
<keyword evidence="3" id="KW-0813">Transport</keyword>
<keyword evidence="8 11" id="KW-1133">Transmembrane helix</keyword>
<accession>A0A6A5QUJ9</accession>
<dbReference type="OrthoDB" id="6500128at2759"/>
<dbReference type="GO" id="GO:0016020">
    <property type="term" value="C:membrane"/>
    <property type="evidence" value="ECO:0007669"/>
    <property type="project" value="UniProtKB-SubCell"/>
</dbReference>
<dbReference type="CDD" id="cd03244">
    <property type="entry name" value="ABCC_MRP_domain2"/>
    <property type="match status" value="1"/>
</dbReference>
<comment type="subcellular location">
    <subcellularLocation>
        <location evidence="1">Membrane</location>
        <topology evidence="1">Multi-pass membrane protein</topology>
    </subcellularLocation>
</comment>
<keyword evidence="7" id="KW-0067">ATP-binding</keyword>
<dbReference type="SUPFAM" id="SSF56059">
    <property type="entry name" value="Glutathione synthetase ATP-binding domain-like"/>
    <property type="match status" value="1"/>
</dbReference>
<proteinExistence type="inferred from homology"/>
<evidence type="ECO:0000256" key="9">
    <source>
        <dbReference type="ARBA" id="ARBA00023136"/>
    </source>
</evidence>
<dbReference type="SMART" id="SM00382">
    <property type="entry name" value="AAA"/>
    <property type="match status" value="2"/>
</dbReference>
<evidence type="ECO:0000256" key="11">
    <source>
        <dbReference type="SAM" id="Phobius"/>
    </source>
</evidence>
<feature type="domain" description="ABC transmembrane type-1" evidence="13">
    <location>
        <begin position="1381"/>
        <end position="1686"/>
    </location>
</feature>
<dbReference type="PROSITE" id="PS50929">
    <property type="entry name" value="ABC_TM1F"/>
    <property type="match status" value="2"/>
</dbReference>
<dbReference type="Pfam" id="PF00664">
    <property type="entry name" value="ABC_membrane"/>
    <property type="match status" value="2"/>
</dbReference>
<evidence type="ECO:0000313" key="15">
    <source>
        <dbReference type="Proteomes" id="UP000800096"/>
    </source>
</evidence>
<evidence type="ECO:0000256" key="10">
    <source>
        <dbReference type="SAM" id="MobiDB-lite"/>
    </source>
</evidence>
<dbReference type="GO" id="GO:0016887">
    <property type="term" value="F:ATP hydrolysis activity"/>
    <property type="evidence" value="ECO:0007669"/>
    <property type="project" value="InterPro"/>
</dbReference>
<comment type="similarity">
    <text evidence="2">Belongs to the ABC transporter superfamily. ABCC family. Conjugate transporter (TC 3.A.1.208) subfamily.</text>
</comment>
<evidence type="ECO:0000256" key="4">
    <source>
        <dbReference type="ARBA" id="ARBA00022692"/>
    </source>
</evidence>
<keyword evidence="4 11" id="KW-0812">Transmembrane</keyword>
<evidence type="ECO:0000256" key="3">
    <source>
        <dbReference type="ARBA" id="ARBA00022448"/>
    </source>
</evidence>
<feature type="compositionally biased region" description="Basic and acidic residues" evidence="10">
    <location>
        <begin position="814"/>
        <end position="824"/>
    </location>
</feature>
<dbReference type="InterPro" id="IPR003439">
    <property type="entry name" value="ABC_transporter-like_ATP-bd"/>
</dbReference>
<dbReference type="Proteomes" id="UP000800096">
    <property type="component" value="Unassembled WGS sequence"/>
</dbReference>
<feature type="transmembrane region" description="Helical" evidence="11">
    <location>
        <begin position="1533"/>
        <end position="1562"/>
    </location>
</feature>
<evidence type="ECO:0000256" key="6">
    <source>
        <dbReference type="ARBA" id="ARBA00022741"/>
    </source>
</evidence>
<dbReference type="EMBL" id="ML979133">
    <property type="protein sequence ID" value="KAF1919049.1"/>
    <property type="molecule type" value="Genomic_DNA"/>
</dbReference>
<feature type="transmembrane region" description="Helical" evidence="11">
    <location>
        <begin position="854"/>
        <end position="878"/>
    </location>
</feature>
<dbReference type="SUPFAM" id="SSF90123">
    <property type="entry name" value="ABC transporter transmembrane region"/>
    <property type="match status" value="2"/>
</dbReference>
<dbReference type="InterPro" id="IPR036640">
    <property type="entry name" value="ABC1_TM_sf"/>
</dbReference>
<dbReference type="InterPro" id="IPR003593">
    <property type="entry name" value="AAA+_ATPase"/>
</dbReference>
<reference evidence="14" key="1">
    <citation type="journal article" date="2020" name="Stud. Mycol.">
        <title>101 Dothideomycetes genomes: a test case for predicting lifestyles and emergence of pathogens.</title>
        <authorList>
            <person name="Haridas S."/>
            <person name="Albert R."/>
            <person name="Binder M."/>
            <person name="Bloem J."/>
            <person name="Labutti K."/>
            <person name="Salamov A."/>
            <person name="Andreopoulos B."/>
            <person name="Baker S."/>
            <person name="Barry K."/>
            <person name="Bills G."/>
            <person name="Bluhm B."/>
            <person name="Cannon C."/>
            <person name="Castanera R."/>
            <person name="Culley D."/>
            <person name="Daum C."/>
            <person name="Ezra D."/>
            <person name="Gonzalez J."/>
            <person name="Henrissat B."/>
            <person name="Kuo A."/>
            <person name="Liang C."/>
            <person name="Lipzen A."/>
            <person name="Lutzoni F."/>
            <person name="Magnuson J."/>
            <person name="Mondo S."/>
            <person name="Nolan M."/>
            <person name="Ohm R."/>
            <person name="Pangilinan J."/>
            <person name="Park H.-J."/>
            <person name="Ramirez L."/>
            <person name="Alfaro M."/>
            <person name="Sun H."/>
            <person name="Tritt A."/>
            <person name="Yoshinaga Y."/>
            <person name="Zwiers L.-H."/>
            <person name="Turgeon B."/>
            <person name="Goodwin S."/>
            <person name="Spatafora J."/>
            <person name="Crous P."/>
            <person name="Grigoriev I."/>
        </authorList>
    </citation>
    <scope>NUCLEOTIDE SEQUENCE</scope>
    <source>
        <strain evidence="14">HMLAC05119</strain>
    </source>
</reference>
<evidence type="ECO:0000259" key="12">
    <source>
        <dbReference type="PROSITE" id="PS50893"/>
    </source>
</evidence>
<gene>
    <name evidence="14" type="ORF">BDU57DRAFT_490977</name>
</gene>
<dbReference type="GO" id="GO:0005524">
    <property type="term" value="F:ATP binding"/>
    <property type="evidence" value="ECO:0007669"/>
    <property type="project" value="UniProtKB-KW"/>
</dbReference>
<feature type="domain" description="ABC transporter" evidence="12">
    <location>
        <begin position="1721"/>
        <end position="1973"/>
    </location>
</feature>
<feature type="transmembrane region" description="Helical" evidence="11">
    <location>
        <begin position="1635"/>
        <end position="1668"/>
    </location>
</feature>
<dbReference type="InterPro" id="IPR050173">
    <property type="entry name" value="ABC_transporter_C-like"/>
</dbReference>
<dbReference type="CDD" id="cd18596">
    <property type="entry name" value="ABC_6TM_VMR1_D1_like"/>
    <property type="match status" value="1"/>
</dbReference>
<dbReference type="Gene3D" id="3.40.50.300">
    <property type="entry name" value="P-loop containing nucleotide triphosphate hydrolases"/>
    <property type="match status" value="2"/>
</dbReference>
<keyword evidence="9 11" id="KW-0472">Membrane</keyword>
<feature type="region of interest" description="Disordered" evidence="10">
    <location>
        <begin position="814"/>
        <end position="837"/>
    </location>
</feature>
<dbReference type="InterPro" id="IPR027417">
    <property type="entry name" value="P-loop_NTPase"/>
</dbReference>
<dbReference type="CDD" id="cd03250">
    <property type="entry name" value="ABCC_MRP_domain1"/>
    <property type="match status" value="1"/>
</dbReference>
<name>A0A6A5QUJ9_AMPQU</name>
<dbReference type="PANTHER" id="PTHR24223:SF456">
    <property type="entry name" value="MULTIDRUG RESISTANCE-ASSOCIATED PROTEIN LETHAL(2)03659"/>
    <property type="match status" value="1"/>
</dbReference>
<feature type="transmembrane region" description="Helical" evidence="11">
    <location>
        <begin position="722"/>
        <end position="742"/>
    </location>
</feature>
<evidence type="ECO:0000313" key="14">
    <source>
        <dbReference type="EMBL" id="KAF1919049.1"/>
    </source>
</evidence>
<evidence type="ECO:0000256" key="5">
    <source>
        <dbReference type="ARBA" id="ARBA00022737"/>
    </source>
</evidence>
<protein>
    <recommendedName>
        <fullName evidence="16">P-loop containing nucleoside triphosphate hydrolase protein</fullName>
    </recommendedName>
</protein>
<dbReference type="PROSITE" id="PS00211">
    <property type="entry name" value="ABC_TRANSPORTER_1"/>
    <property type="match status" value="1"/>
</dbReference>
<dbReference type="Gene3D" id="1.20.1560.10">
    <property type="entry name" value="ABC transporter type 1, transmembrane domain"/>
    <property type="match status" value="2"/>
</dbReference>
<feature type="transmembrane region" description="Helical" evidence="11">
    <location>
        <begin position="613"/>
        <end position="637"/>
    </location>
</feature>
<dbReference type="FunFam" id="3.40.50.300:FF:000610">
    <property type="entry name" value="Multidrug resistance-associated ABC transporter"/>
    <property type="match status" value="1"/>
</dbReference>
<dbReference type="Pfam" id="PF00005">
    <property type="entry name" value="ABC_tran"/>
    <property type="match status" value="2"/>
</dbReference>